<dbReference type="InterPro" id="IPR002716">
    <property type="entry name" value="PIN_dom"/>
</dbReference>
<dbReference type="Pfam" id="PF10130">
    <property type="entry name" value="PIN_2"/>
    <property type="match status" value="1"/>
</dbReference>
<feature type="domain" description="PIN" evidence="1">
    <location>
        <begin position="4"/>
        <end position="116"/>
    </location>
</feature>
<dbReference type="Proteomes" id="UP000610373">
    <property type="component" value="Unassembled WGS sequence"/>
</dbReference>
<protein>
    <submittedName>
        <fullName evidence="2">PIN domain protein</fullName>
    </submittedName>
</protein>
<gene>
    <name evidence="2" type="ORF">CHKLHMKO_00089</name>
</gene>
<evidence type="ECO:0000313" key="2">
    <source>
        <dbReference type="EMBL" id="CAD6491228.1"/>
    </source>
</evidence>
<organism evidence="2 3">
    <name type="scientific">Candidatus Argoarchaeum ethanivorans</name>
    <dbReference type="NCBI Taxonomy" id="2608793"/>
    <lineage>
        <taxon>Archaea</taxon>
        <taxon>Methanobacteriati</taxon>
        <taxon>Methanobacteriota</taxon>
        <taxon>Stenosarchaea group</taxon>
        <taxon>Methanomicrobia</taxon>
        <taxon>Methanosarcinales</taxon>
        <taxon>Methanosarcinales incertae sedis</taxon>
        <taxon>GOM Arc I cluster</taxon>
        <taxon>Candidatus Argoarchaeum</taxon>
    </lineage>
</organism>
<evidence type="ECO:0000259" key="1">
    <source>
        <dbReference type="Pfam" id="PF10130"/>
    </source>
</evidence>
<comment type="caution">
    <text evidence="2">The sequence shown here is derived from an EMBL/GenBank/DDBJ whole genome shotgun (WGS) entry which is preliminary data.</text>
</comment>
<dbReference type="Gene3D" id="3.40.50.1010">
    <property type="entry name" value="5'-nuclease"/>
    <property type="match status" value="1"/>
</dbReference>
<dbReference type="AlphaFoldDB" id="A0A811T5R0"/>
<reference evidence="2" key="1">
    <citation type="submission" date="2020-10" db="EMBL/GenBank/DDBJ databases">
        <authorList>
            <person name="Hahn C.J."/>
            <person name="Laso-Perez R."/>
            <person name="Vulcano F."/>
            <person name="Vaziourakis K.-M."/>
            <person name="Stokke R."/>
            <person name="Steen I.H."/>
            <person name="Teske A."/>
            <person name="Boetius A."/>
            <person name="Liebeke M."/>
            <person name="Amann R."/>
            <person name="Knittel K."/>
        </authorList>
    </citation>
    <scope>NUCLEOTIDE SEQUENCE</scope>
    <source>
        <strain evidence="2">Gfbio:e3339647-f889-4370-9287-4fb5cb688e4c:AG392O15_GoMArc1</strain>
    </source>
</reference>
<dbReference type="InterPro" id="IPR029060">
    <property type="entry name" value="PIN-like_dom_sf"/>
</dbReference>
<accession>A0A811T5R0</accession>
<name>A0A811T5R0_9EURY</name>
<dbReference type="EMBL" id="CAJHIO010000003">
    <property type="protein sequence ID" value="CAD6491228.1"/>
    <property type="molecule type" value="Genomic_DNA"/>
</dbReference>
<dbReference type="SUPFAM" id="SSF88723">
    <property type="entry name" value="PIN domain-like"/>
    <property type="match status" value="1"/>
</dbReference>
<proteinExistence type="predicted"/>
<sequence>MDLVVDANILFAALIKDGLTSELIVQNNLYLYAPEFIIEEFEKYREIIKKKTKRTDNEFDRALDLFQRRIELIPSEEIKPYVEKAIVISPDIKDVQYIALGLKLHIAIWSNDRALKEEQKKVKVYSTSEIIKL</sequence>
<evidence type="ECO:0000313" key="3">
    <source>
        <dbReference type="Proteomes" id="UP000610373"/>
    </source>
</evidence>